<dbReference type="SUPFAM" id="SSF49899">
    <property type="entry name" value="Concanavalin A-like lectins/glucanases"/>
    <property type="match status" value="1"/>
</dbReference>
<keyword evidence="11" id="KW-1185">Reference proteome</keyword>
<evidence type="ECO:0000256" key="3">
    <source>
        <dbReference type="ARBA" id="ARBA00022801"/>
    </source>
</evidence>
<dbReference type="CDD" id="cd02176">
    <property type="entry name" value="GH16_XET"/>
    <property type="match status" value="1"/>
</dbReference>
<evidence type="ECO:0000256" key="1">
    <source>
        <dbReference type="ARBA" id="ARBA00012152"/>
    </source>
</evidence>
<feature type="transmembrane region" description="Helical" evidence="8">
    <location>
        <begin position="43"/>
        <end position="62"/>
    </location>
</feature>
<dbReference type="InterPro" id="IPR010713">
    <property type="entry name" value="XET_C"/>
</dbReference>
<dbReference type="InterPro" id="IPR016455">
    <property type="entry name" value="XTH"/>
</dbReference>
<proteinExistence type="predicted"/>
<dbReference type="EC" id="2.4.1.207" evidence="1"/>
<dbReference type="Gene3D" id="2.60.120.200">
    <property type="match status" value="1"/>
</dbReference>
<evidence type="ECO:0000256" key="6">
    <source>
        <dbReference type="ARBA" id="ARBA00023295"/>
    </source>
</evidence>
<dbReference type="Pfam" id="PF06955">
    <property type="entry name" value="XET_C"/>
    <property type="match status" value="2"/>
</dbReference>
<reference evidence="10 11" key="1">
    <citation type="submission" date="2024-01" db="EMBL/GenBank/DDBJ databases">
        <title>Genome assemblies of Stephania.</title>
        <authorList>
            <person name="Yang L."/>
        </authorList>
    </citation>
    <scope>NUCLEOTIDE SEQUENCE [LARGE SCALE GENOMIC DNA]</scope>
    <source>
        <strain evidence="10">QJT</strain>
        <tissue evidence="10">Leaf</tissue>
    </source>
</reference>
<keyword evidence="8" id="KW-0812">Transmembrane</keyword>
<keyword evidence="8" id="KW-1133">Transmembrane helix</keyword>
<dbReference type="AlphaFoldDB" id="A0AAP0K6G5"/>
<dbReference type="GO" id="GO:0042546">
    <property type="term" value="P:cell wall biogenesis"/>
    <property type="evidence" value="ECO:0007669"/>
    <property type="project" value="InterPro"/>
</dbReference>
<dbReference type="PROSITE" id="PS51762">
    <property type="entry name" value="GH16_2"/>
    <property type="match status" value="1"/>
</dbReference>
<dbReference type="GO" id="GO:0016762">
    <property type="term" value="F:xyloglucan:xyloglucosyl transferase activity"/>
    <property type="evidence" value="ECO:0007669"/>
    <property type="project" value="UniProtKB-EC"/>
</dbReference>
<name>A0AAP0K6G5_9MAGN</name>
<feature type="transmembrane region" description="Helical" evidence="8">
    <location>
        <begin position="117"/>
        <end position="140"/>
    </location>
</feature>
<keyword evidence="3" id="KW-0378">Hydrolase</keyword>
<dbReference type="InterPro" id="IPR044791">
    <property type="entry name" value="Beta-glucanase/XTH"/>
</dbReference>
<sequence>MSTNASSGKLMGYMVIVGQLMEVIQRSIGLMHPLNPGLEGSTLVGVLFITQIQCLISLLISFRGNRERHWALNPSEEEAYQAVKSKHITNDYCSDRDKRAVPPPECPPRVSPVKDKILCELFQIVASMAFFASLLSLLLLNSATSVIFARELRSVAVHGEDESEYSSFDDKYAIIWGNDHVSLDQGKEIQLSLDISSGAGFISKLNYSSGFFHMRIKLPPNDSAGVVTAYYLTSQGPNHDELDFEFLGNKAGKPITLQTNVFANGVGGREQRIILWFDPREDFHSYKVLWNPHQIVFFIDDTPIRVFKNKTDKGVAYPWQPMQIQASLWDGEAWATDGGMTKTNWAHAPFKANFRGFNIDGCPAYDSNTQYCYSTDFWWNGESYWTVNPSQQKEYEVVKSKFINYDYCSDRNSHPTAPLECPQ</sequence>
<dbReference type="InterPro" id="IPR000757">
    <property type="entry name" value="Beta-glucanase-like"/>
</dbReference>
<keyword evidence="5" id="KW-0325">Glycoprotein</keyword>
<evidence type="ECO:0000313" key="11">
    <source>
        <dbReference type="Proteomes" id="UP001417504"/>
    </source>
</evidence>
<dbReference type="GO" id="GO:0010411">
    <property type="term" value="P:xyloglucan metabolic process"/>
    <property type="evidence" value="ECO:0007669"/>
    <property type="project" value="InterPro"/>
</dbReference>
<evidence type="ECO:0000256" key="2">
    <source>
        <dbReference type="ARBA" id="ARBA00022679"/>
    </source>
</evidence>
<evidence type="ECO:0000256" key="4">
    <source>
        <dbReference type="ARBA" id="ARBA00023157"/>
    </source>
</evidence>
<gene>
    <name evidence="10" type="ORF">Sjap_005912</name>
</gene>
<keyword evidence="2" id="KW-0808">Transferase</keyword>
<comment type="caution">
    <text evidence="10">The sequence shown here is derived from an EMBL/GenBank/DDBJ whole genome shotgun (WGS) entry which is preliminary data.</text>
</comment>
<dbReference type="InterPro" id="IPR013320">
    <property type="entry name" value="ConA-like_dom_sf"/>
</dbReference>
<dbReference type="FunFam" id="2.60.120.200:FF:000025">
    <property type="entry name" value="Xyloglucan endotransglucosylase/hydrolase"/>
    <property type="match status" value="1"/>
</dbReference>
<dbReference type="Pfam" id="PF00722">
    <property type="entry name" value="Glyco_hydro_16"/>
    <property type="match status" value="1"/>
</dbReference>
<evidence type="ECO:0000256" key="8">
    <source>
        <dbReference type="SAM" id="Phobius"/>
    </source>
</evidence>
<dbReference type="EMBL" id="JBBNAE010000002">
    <property type="protein sequence ID" value="KAK9146009.1"/>
    <property type="molecule type" value="Genomic_DNA"/>
</dbReference>
<keyword evidence="6" id="KW-0326">Glycosidase</keyword>
<evidence type="ECO:0000259" key="9">
    <source>
        <dbReference type="PROSITE" id="PS51762"/>
    </source>
</evidence>
<protein>
    <recommendedName>
        <fullName evidence="1">xyloglucan:xyloglucosyl transferase</fullName>
        <ecNumber evidence="1">2.4.1.207</ecNumber>
    </recommendedName>
</protein>
<accession>A0AAP0K6G5</accession>
<keyword evidence="4" id="KW-1015">Disulfide bond</keyword>
<dbReference type="InterPro" id="IPR008263">
    <property type="entry name" value="GH16_AS"/>
</dbReference>
<evidence type="ECO:0000313" key="10">
    <source>
        <dbReference type="EMBL" id="KAK9146009.1"/>
    </source>
</evidence>
<dbReference type="PROSITE" id="PS01034">
    <property type="entry name" value="GH16_1"/>
    <property type="match status" value="1"/>
</dbReference>
<feature type="domain" description="GH16" evidence="9">
    <location>
        <begin position="96"/>
        <end position="354"/>
    </location>
</feature>
<keyword evidence="8" id="KW-0472">Membrane</keyword>
<evidence type="ECO:0000256" key="5">
    <source>
        <dbReference type="ARBA" id="ARBA00023180"/>
    </source>
</evidence>
<evidence type="ECO:0000256" key="7">
    <source>
        <dbReference type="ARBA" id="ARBA00034022"/>
    </source>
</evidence>
<comment type="catalytic activity">
    <reaction evidence="7">
        <text>breaks a beta-(1-&gt;4) bond in the backbone of a xyloglucan and transfers the xyloglucanyl segment on to O-4 of the non-reducing terminal glucose residue of an acceptor, which can be a xyloglucan or an oligosaccharide of xyloglucan.</text>
        <dbReference type="EC" id="2.4.1.207"/>
    </reaction>
</comment>
<dbReference type="PANTHER" id="PTHR31062">
    <property type="entry name" value="XYLOGLUCAN ENDOTRANSGLUCOSYLASE/HYDROLASE PROTEIN 8-RELATED"/>
    <property type="match status" value="1"/>
</dbReference>
<organism evidence="10 11">
    <name type="scientific">Stephania japonica</name>
    <dbReference type="NCBI Taxonomy" id="461633"/>
    <lineage>
        <taxon>Eukaryota</taxon>
        <taxon>Viridiplantae</taxon>
        <taxon>Streptophyta</taxon>
        <taxon>Embryophyta</taxon>
        <taxon>Tracheophyta</taxon>
        <taxon>Spermatophyta</taxon>
        <taxon>Magnoliopsida</taxon>
        <taxon>Ranunculales</taxon>
        <taxon>Menispermaceae</taxon>
        <taxon>Menispermoideae</taxon>
        <taxon>Cissampelideae</taxon>
        <taxon>Stephania</taxon>
    </lineage>
</organism>
<dbReference type="GO" id="GO:0048046">
    <property type="term" value="C:apoplast"/>
    <property type="evidence" value="ECO:0007669"/>
    <property type="project" value="InterPro"/>
</dbReference>
<dbReference type="Proteomes" id="UP001417504">
    <property type="component" value="Unassembled WGS sequence"/>
</dbReference>
<dbReference type="GO" id="GO:0004553">
    <property type="term" value="F:hydrolase activity, hydrolyzing O-glycosyl compounds"/>
    <property type="evidence" value="ECO:0007669"/>
    <property type="project" value="InterPro"/>
</dbReference>